<organism evidence="1 2">
    <name type="scientific">Pholiota conissans</name>
    <dbReference type="NCBI Taxonomy" id="109636"/>
    <lineage>
        <taxon>Eukaryota</taxon>
        <taxon>Fungi</taxon>
        <taxon>Dikarya</taxon>
        <taxon>Basidiomycota</taxon>
        <taxon>Agaricomycotina</taxon>
        <taxon>Agaricomycetes</taxon>
        <taxon>Agaricomycetidae</taxon>
        <taxon>Agaricales</taxon>
        <taxon>Agaricineae</taxon>
        <taxon>Strophariaceae</taxon>
        <taxon>Pholiota</taxon>
    </lineage>
</organism>
<evidence type="ECO:0000313" key="1">
    <source>
        <dbReference type="EMBL" id="KAF9483058.1"/>
    </source>
</evidence>
<dbReference type="Proteomes" id="UP000807469">
    <property type="component" value="Unassembled WGS sequence"/>
</dbReference>
<name>A0A9P5Z9H3_9AGAR</name>
<evidence type="ECO:0000313" key="2">
    <source>
        <dbReference type="Proteomes" id="UP000807469"/>
    </source>
</evidence>
<dbReference type="OrthoDB" id="3017409at2759"/>
<accession>A0A9P5Z9H3</accession>
<proteinExistence type="predicted"/>
<dbReference type="EMBL" id="MU155158">
    <property type="protein sequence ID" value="KAF9483058.1"/>
    <property type="molecule type" value="Genomic_DNA"/>
</dbReference>
<gene>
    <name evidence="1" type="ORF">BDN70DRAFT_874300</name>
</gene>
<comment type="caution">
    <text evidence="1">The sequence shown here is derived from an EMBL/GenBank/DDBJ whole genome shotgun (WGS) entry which is preliminary data.</text>
</comment>
<protein>
    <submittedName>
        <fullName evidence="1">Uncharacterized protein</fullName>
    </submittedName>
</protein>
<keyword evidence="2" id="KW-1185">Reference proteome</keyword>
<dbReference type="AlphaFoldDB" id="A0A9P5Z9H3"/>
<reference evidence="1" key="1">
    <citation type="submission" date="2020-11" db="EMBL/GenBank/DDBJ databases">
        <authorList>
            <consortium name="DOE Joint Genome Institute"/>
            <person name="Ahrendt S."/>
            <person name="Riley R."/>
            <person name="Andreopoulos W."/>
            <person name="Labutti K."/>
            <person name="Pangilinan J."/>
            <person name="Ruiz-Duenas F.J."/>
            <person name="Barrasa J.M."/>
            <person name="Sanchez-Garcia M."/>
            <person name="Camarero S."/>
            <person name="Miyauchi S."/>
            <person name="Serrano A."/>
            <person name="Linde D."/>
            <person name="Babiker R."/>
            <person name="Drula E."/>
            <person name="Ayuso-Fernandez I."/>
            <person name="Pacheco R."/>
            <person name="Padilla G."/>
            <person name="Ferreira P."/>
            <person name="Barriuso J."/>
            <person name="Kellner H."/>
            <person name="Castanera R."/>
            <person name="Alfaro M."/>
            <person name="Ramirez L."/>
            <person name="Pisabarro A.G."/>
            <person name="Kuo A."/>
            <person name="Tritt A."/>
            <person name="Lipzen A."/>
            <person name="He G."/>
            <person name="Yan M."/>
            <person name="Ng V."/>
            <person name="Cullen D."/>
            <person name="Martin F."/>
            <person name="Rosso M.-N."/>
            <person name="Henrissat B."/>
            <person name="Hibbett D."/>
            <person name="Martinez A.T."/>
            <person name="Grigoriev I.V."/>
        </authorList>
    </citation>
    <scope>NUCLEOTIDE SEQUENCE</scope>
    <source>
        <strain evidence="1">CIRM-BRFM 674</strain>
    </source>
</reference>
<sequence length="74" mass="8181">MDPPLSPPVHIQPISSAPVTLKATQKRLEVFLEDFQARSTSAQGGNTAVTVQLQKLADALKEERKAKKERKENL</sequence>